<evidence type="ECO:0008006" key="3">
    <source>
        <dbReference type="Google" id="ProtNLM"/>
    </source>
</evidence>
<dbReference type="OMA" id="WIFIIRD"/>
<sequence length="301" mass="33517">MATKTRAPLPVSPGPWSLQGEAWIFIIRDQPFSETPVPLPEGNYAPLEKGSAGDLSHRFHGGTGLFLVIRYSATPVGRYDEIMIVPGLFSYKVKGRKDKLYRWAITRLYVSRDESTCNGRPNWGIPKHTADFTFTDVADGSQQLTVQHPVPGATPFFRCRLQHSRLTPFSFPVSTTWLETRLAKTLLVRHYEIELIQPPCPAAEGDDDPRIAPEGQRAEALKEGTGYRRVLHPASGWGKACKLLPAPPAAGEPGYGQDWSEFGDGKSFPKFKGSYLERLNVHLLTFDMLVPLAELVDVEDE</sequence>
<dbReference type="PANTHER" id="PTHR40518:SF1">
    <property type="entry name" value="ACETOACETATE DECARBOXYLASE"/>
    <property type="match status" value="1"/>
</dbReference>
<dbReference type="GeneID" id="28977336"/>
<dbReference type="Gene3D" id="2.40.400.10">
    <property type="entry name" value="Acetoacetate decarboxylase-like"/>
    <property type="match status" value="1"/>
</dbReference>
<proteinExistence type="predicted"/>
<dbReference type="AlphaFoldDB" id="A0A194S4B8"/>
<gene>
    <name evidence="1" type="ORF">RHOBADRAFT_53542</name>
</gene>
<dbReference type="InterPro" id="IPR023375">
    <property type="entry name" value="ADC_dom_sf"/>
</dbReference>
<evidence type="ECO:0000313" key="1">
    <source>
        <dbReference type="EMBL" id="KPV75578.1"/>
    </source>
</evidence>
<organism evidence="1 2">
    <name type="scientific">Rhodotorula graminis (strain WP1)</name>
    <dbReference type="NCBI Taxonomy" id="578459"/>
    <lineage>
        <taxon>Eukaryota</taxon>
        <taxon>Fungi</taxon>
        <taxon>Dikarya</taxon>
        <taxon>Basidiomycota</taxon>
        <taxon>Pucciniomycotina</taxon>
        <taxon>Microbotryomycetes</taxon>
        <taxon>Sporidiobolales</taxon>
        <taxon>Sporidiobolaceae</taxon>
        <taxon>Rhodotorula</taxon>
    </lineage>
</organism>
<name>A0A194S4B8_RHOGW</name>
<keyword evidence="2" id="KW-1185">Reference proteome</keyword>
<protein>
    <recommendedName>
        <fullName evidence="3">Acetoacetate decarboxylase</fullName>
    </recommendedName>
</protein>
<dbReference type="Proteomes" id="UP000053890">
    <property type="component" value="Unassembled WGS sequence"/>
</dbReference>
<dbReference type="PANTHER" id="PTHR40518">
    <property type="entry name" value="ACETOACETATE DECARBOXYLASE"/>
    <property type="match status" value="1"/>
</dbReference>
<dbReference type="SUPFAM" id="SSF160104">
    <property type="entry name" value="Acetoacetate decarboxylase-like"/>
    <property type="match status" value="1"/>
</dbReference>
<dbReference type="OrthoDB" id="9970474at2759"/>
<dbReference type="RefSeq" id="XP_018271627.1">
    <property type="nucleotide sequence ID" value="XM_018416888.1"/>
</dbReference>
<dbReference type="EMBL" id="KQ474078">
    <property type="protein sequence ID" value="KPV75578.1"/>
    <property type="molecule type" value="Genomic_DNA"/>
</dbReference>
<evidence type="ECO:0000313" key="2">
    <source>
        <dbReference type="Proteomes" id="UP000053890"/>
    </source>
</evidence>
<accession>A0A194S4B8</accession>
<reference evidence="1 2" key="1">
    <citation type="journal article" date="2015" name="Front. Microbiol.">
        <title>Genome sequence of the plant growth promoting endophytic yeast Rhodotorula graminis WP1.</title>
        <authorList>
            <person name="Firrincieli A."/>
            <person name="Otillar R."/>
            <person name="Salamov A."/>
            <person name="Schmutz J."/>
            <person name="Khan Z."/>
            <person name="Redman R.S."/>
            <person name="Fleck N.D."/>
            <person name="Lindquist E."/>
            <person name="Grigoriev I.V."/>
            <person name="Doty S.L."/>
        </authorList>
    </citation>
    <scope>NUCLEOTIDE SEQUENCE [LARGE SCALE GENOMIC DNA]</scope>
    <source>
        <strain evidence="1 2">WP1</strain>
    </source>
</reference>